<evidence type="ECO:0000259" key="1">
    <source>
        <dbReference type="Pfam" id="PF21789"/>
    </source>
</evidence>
<evidence type="ECO:0000313" key="3">
    <source>
        <dbReference type="Proteomes" id="UP001153636"/>
    </source>
</evidence>
<organism evidence="2 3">
    <name type="scientific">Psylliodes chrysocephalus</name>
    <dbReference type="NCBI Taxonomy" id="3402493"/>
    <lineage>
        <taxon>Eukaryota</taxon>
        <taxon>Metazoa</taxon>
        <taxon>Ecdysozoa</taxon>
        <taxon>Arthropoda</taxon>
        <taxon>Hexapoda</taxon>
        <taxon>Insecta</taxon>
        <taxon>Pterygota</taxon>
        <taxon>Neoptera</taxon>
        <taxon>Endopterygota</taxon>
        <taxon>Coleoptera</taxon>
        <taxon>Polyphaga</taxon>
        <taxon>Cucujiformia</taxon>
        <taxon>Chrysomeloidea</taxon>
        <taxon>Chrysomelidae</taxon>
        <taxon>Galerucinae</taxon>
        <taxon>Alticini</taxon>
        <taxon>Psylliodes</taxon>
    </lineage>
</organism>
<sequence length="125" mass="14306">MADKYIDGLKTHCNGQLLLDSGRHTRFLGLQVCIHSTKCLFNSLVVQNNLLSFLPKYKISQDNLELFFCSIRLHGGYNNNPTVRQFMSAYKQLLVHVELCENFRGNCIPLEENSILKCDVVDNLI</sequence>
<dbReference type="Pfam" id="PF21789">
    <property type="entry name" value="TNP-like_RNaseH_C"/>
    <property type="match status" value="1"/>
</dbReference>
<gene>
    <name evidence="2" type="ORF">PSYICH_LOCUS8871</name>
</gene>
<keyword evidence="3" id="KW-1185">Reference proteome</keyword>
<feature type="domain" description="Transposable element P transposase-like RNase H C-terminal" evidence="1">
    <location>
        <begin position="57"/>
        <end position="91"/>
    </location>
</feature>
<dbReference type="Proteomes" id="UP001153636">
    <property type="component" value="Chromosome 3"/>
</dbReference>
<dbReference type="OrthoDB" id="6756829at2759"/>
<reference evidence="2" key="1">
    <citation type="submission" date="2022-01" db="EMBL/GenBank/DDBJ databases">
        <authorList>
            <person name="King R."/>
        </authorList>
    </citation>
    <scope>NUCLEOTIDE SEQUENCE</scope>
</reference>
<dbReference type="PANTHER" id="PTHR47577:SF2">
    <property type="entry name" value="THAP DOMAIN CONTAINING 9"/>
    <property type="match status" value="1"/>
</dbReference>
<accession>A0A9P0GA36</accession>
<name>A0A9P0GA36_9CUCU</name>
<dbReference type="AlphaFoldDB" id="A0A9P0GA36"/>
<dbReference type="EMBL" id="OV651815">
    <property type="protein sequence ID" value="CAH1107869.1"/>
    <property type="molecule type" value="Genomic_DNA"/>
</dbReference>
<dbReference type="InterPro" id="IPR048367">
    <property type="entry name" value="TNP-like_RNaseH_C"/>
</dbReference>
<proteinExistence type="predicted"/>
<protein>
    <recommendedName>
        <fullName evidence="1">Transposable element P transposase-like RNase H C-terminal domain-containing protein</fullName>
    </recommendedName>
</protein>
<dbReference type="PANTHER" id="PTHR47577">
    <property type="entry name" value="THAP DOMAIN-CONTAINING PROTEIN 6"/>
    <property type="match status" value="1"/>
</dbReference>
<evidence type="ECO:0000313" key="2">
    <source>
        <dbReference type="EMBL" id="CAH1107869.1"/>
    </source>
</evidence>